<proteinExistence type="predicted"/>
<keyword evidence="6" id="KW-1185">Reference proteome</keyword>
<evidence type="ECO:0000256" key="2">
    <source>
        <dbReference type="ARBA" id="ARBA00023027"/>
    </source>
</evidence>
<dbReference type="Pfam" id="PF01232">
    <property type="entry name" value="Mannitol_dh"/>
    <property type="match status" value="1"/>
</dbReference>
<dbReference type="GO" id="GO:0019594">
    <property type="term" value="P:mannitol metabolic process"/>
    <property type="evidence" value="ECO:0007669"/>
    <property type="project" value="InterPro"/>
</dbReference>
<dbReference type="PANTHER" id="PTHR43362:SF1">
    <property type="entry name" value="MANNITOL DEHYDROGENASE 2-RELATED"/>
    <property type="match status" value="1"/>
</dbReference>
<dbReference type="Gene3D" id="3.40.50.720">
    <property type="entry name" value="NAD(P)-binding Rossmann-like Domain"/>
    <property type="match status" value="1"/>
</dbReference>
<sequence length="496" mass="53525">MTRLSSTTLHGLPASVDLPGYDRTGPCGIVHLGTGAFHRAHQAVYFDALLNAGHEGWMIQGSSLRSATVAEQLNPQDGLFATVVRDGEEEKLRVIGSLKGVLVAPHVPAALVDALADPAVALVTLTVTEKGYCIDPASGDLRRDDPSVAADITDLSRPSTAPGFLVAGLAARRASGVAPFTVLSCDNLPDNGKRTRAAVIELAKAVDQDLADWIEREVAFPSSMVDRIVPATVPDDLDRFETATRLRDEALVKTEPFTQWVVEDWFCNRRPPLEELGVQMTDDVAAWEMAKLRLLNGAHSALAYLGGMAGHTFVDQAMAAPGFAHLIDVLWDEAEATLEPIDEFDPEVYRAELAKRFGNSALQHRTHQIAMDGSQKLPQRWLNTIRAYRAKSGEVPKALCLALAGWMHWQGGKNDAGERHQVDDPLARKTAEAIANAAGNSRQAVANLFALSEIFGSDLSRDEQLVAQVTENYLLIEASGAAHAVSQFGQHGLVEA</sequence>
<feature type="domain" description="Mannitol dehydrogenase N-terminal" evidence="3">
    <location>
        <begin position="28"/>
        <end position="274"/>
    </location>
</feature>
<dbReference type="PANTHER" id="PTHR43362">
    <property type="entry name" value="MANNITOL DEHYDROGENASE DSF1-RELATED"/>
    <property type="match status" value="1"/>
</dbReference>
<dbReference type="InterPro" id="IPR050988">
    <property type="entry name" value="Mannitol_DH/Oxidoreductase"/>
</dbReference>
<evidence type="ECO:0000313" key="5">
    <source>
        <dbReference type="EMBL" id="NVE94359.1"/>
    </source>
</evidence>
<dbReference type="InterPro" id="IPR008927">
    <property type="entry name" value="6-PGluconate_DH-like_C_sf"/>
</dbReference>
<dbReference type="AlphaFoldDB" id="A0A850H9B7"/>
<dbReference type="PRINTS" id="PR00084">
    <property type="entry name" value="MTLDHDRGNASE"/>
</dbReference>
<dbReference type="PROSITE" id="PS00974">
    <property type="entry name" value="MANNITOL_DHGENASE"/>
    <property type="match status" value="1"/>
</dbReference>
<comment type="caution">
    <text evidence="5">The sequence shown here is derived from an EMBL/GenBank/DDBJ whole genome shotgun (WGS) entry which is preliminary data.</text>
</comment>
<dbReference type="InterPro" id="IPR013131">
    <property type="entry name" value="Mannitol_DH_N"/>
</dbReference>
<keyword evidence="1" id="KW-0560">Oxidoreductase</keyword>
<evidence type="ECO:0000313" key="6">
    <source>
        <dbReference type="Proteomes" id="UP000546031"/>
    </source>
</evidence>
<dbReference type="Gene3D" id="1.10.1040.10">
    <property type="entry name" value="N-(1-d-carboxylethyl)-l-norvaline Dehydrogenase, domain 2"/>
    <property type="match status" value="1"/>
</dbReference>
<gene>
    <name evidence="5" type="ORF">HUO12_05535</name>
</gene>
<accession>A0A850H9B7</accession>
<dbReference type="InterPro" id="IPR023027">
    <property type="entry name" value="Mannitol_DH_CS"/>
</dbReference>
<dbReference type="EMBL" id="JABWTA010000001">
    <property type="protein sequence ID" value="NVE94359.1"/>
    <property type="molecule type" value="Genomic_DNA"/>
</dbReference>
<dbReference type="InterPro" id="IPR013328">
    <property type="entry name" value="6PGD_dom2"/>
</dbReference>
<dbReference type="InterPro" id="IPR036291">
    <property type="entry name" value="NAD(P)-bd_dom_sf"/>
</dbReference>
<dbReference type="InterPro" id="IPR000669">
    <property type="entry name" value="Mannitol_DH"/>
</dbReference>
<name>A0A850H9B7_9SPHN</name>
<organism evidence="5 6">
    <name type="scientific">Altererythrobacter lutimaris</name>
    <dbReference type="NCBI Taxonomy" id="2743979"/>
    <lineage>
        <taxon>Bacteria</taxon>
        <taxon>Pseudomonadati</taxon>
        <taxon>Pseudomonadota</taxon>
        <taxon>Alphaproteobacteria</taxon>
        <taxon>Sphingomonadales</taxon>
        <taxon>Erythrobacteraceae</taxon>
        <taxon>Altererythrobacter</taxon>
    </lineage>
</organism>
<dbReference type="SUPFAM" id="SSF48179">
    <property type="entry name" value="6-phosphogluconate dehydrogenase C-terminal domain-like"/>
    <property type="match status" value="1"/>
</dbReference>
<dbReference type="GO" id="GO:0016616">
    <property type="term" value="F:oxidoreductase activity, acting on the CH-OH group of donors, NAD or NADP as acceptor"/>
    <property type="evidence" value="ECO:0007669"/>
    <property type="project" value="TreeGrafter"/>
</dbReference>
<feature type="domain" description="Mannitol dehydrogenase C-terminal" evidence="4">
    <location>
        <begin position="283"/>
        <end position="474"/>
    </location>
</feature>
<dbReference type="RefSeq" id="WP_176272642.1">
    <property type="nucleotide sequence ID" value="NZ_JABWTA010000001.1"/>
</dbReference>
<evidence type="ECO:0000259" key="4">
    <source>
        <dbReference type="Pfam" id="PF08125"/>
    </source>
</evidence>
<evidence type="ECO:0000259" key="3">
    <source>
        <dbReference type="Pfam" id="PF01232"/>
    </source>
</evidence>
<protein>
    <submittedName>
        <fullName evidence="5">Mannitol dehydrogenase family protein</fullName>
    </submittedName>
</protein>
<reference evidence="5 6" key="1">
    <citation type="submission" date="2020-06" db="EMBL/GenBank/DDBJ databases">
        <title>Altererythrobacter lutimaris sp. nov., a marine bacterium isolated from a tidal flat.</title>
        <authorList>
            <person name="Kim D."/>
            <person name="Yoo Y."/>
            <person name="Kim J.-J."/>
        </authorList>
    </citation>
    <scope>NUCLEOTIDE SEQUENCE [LARGE SCALE GENOMIC DNA]</scope>
    <source>
        <strain evidence="5 6">JGD-16</strain>
    </source>
</reference>
<keyword evidence="2" id="KW-0520">NAD</keyword>
<evidence type="ECO:0000256" key="1">
    <source>
        <dbReference type="ARBA" id="ARBA00023002"/>
    </source>
</evidence>
<dbReference type="InterPro" id="IPR013118">
    <property type="entry name" value="Mannitol_DH_C"/>
</dbReference>
<dbReference type="Pfam" id="PF08125">
    <property type="entry name" value="Mannitol_dh_C"/>
    <property type="match status" value="1"/>
</dbReference>
<dbReference type="SUPFAM" id="SSF51735">
    <property type="entry name" value="NAD(P)-binding Rossmann-fold domains"/>
    <property type="match status" value="1"/>
</dbReference>
<dbReference type="Proteomes" id="UP000546031">
    <property type="component" value="Unassembled WGS sequence"/>
</dbReference>